<sequence>MRVVLIYGARLAQLMIHFGVGVQVKRTIAVVEVDEDFFEV</sequence>
<dbReference type="RefSeq" id="WP_377001694.1">
    <property type="nucleotide sequence ID" value="NZ_JBHSQE010000009.1"/>
</dbReference>
<dbReference type="EMBL" id="JBHSQE010000009">
    <property type="protein sequence ID" value="MFC6147055.1"/>
    <property type="molecule type" value="Genomic_DNA"/>
</dbReference>
<proteinExistence type="predicted"/>
<name>A0ABW1QEM9_9CORY</name>
<dbReference type="Proteomes" id="UP001596244">
    <property type="component" value="Unassembled WGS sequence"/>
</dbReference>
<keyword evidence="2" id="KW-1185">Reference proteome</keyword>
<evidence type="ECO:0000313" key="1">
    <source>
        <dbReference type="EMBL" id="MFC6147055.1"/>
    </source>
</evidence>
<gene>
    <name evidence="1" type="ORF">ACFPUZ_09580</name>
</gene>
<protein>
    <submittedName>
        <fullName evidence="1">Uncharacterized protein</fullName>
    </submittedName>
</protein>
<organism evidence="1 2">
    <name type="scientific">Corynebacterium nasicanis</name>
    <dbReference type="NCBI Taxonomy" id="1448267"/>
    <lineage>
        <taxon>Bacteria</taxon>
        <taxon>Bacillati</taxon>
        <taxon>Actinomycetota</taxon>
        <taxon>Actinomycetes</taxon>
        <taxon>Mycobacteriales</taxon>
        <taxon>Corynebacteriaceae</taxon>
        <taxon>Corynebacterium</taxon>
    </lineage>
</organism>
<comment type="caution">
    <text evidence="1">The sequence shown here is derived from an EMBL/GenBank/DDBJ whole genome shotgun (WGS) entry which is preliminary data.</text>
</comment>
<reference evidence="2" key="1">
    <citation type="journal article" date="2019" name="Int. J. Syst. Evol. Microbiol.">
        <title>The Global Catalogue of Microorganisms (GCM) 10K type strain sequencing project: providing services to taxonomists for standard genome sequencing and annotation.</title>
        <authorList>
            <consortium name="The Broad Institute Genomics Platform"/>
            <consortium name="The Broad Institute Genome Sequencing Center for Infectious Disease"/>
            <person name="Wu L."/>
            <person name="Ma J."/>
        </authorList>
    </citation>
    <scope>NUCLEOTIDE SEQUENCE [LARGE SCALE GENOMIC DNA]</scope>
    <source>
        <strain evidence="2">CCUG 51943</strain>
    </source>
</reference>
<evidence type="ECO:0000313" key="2">
    <source>
        <dbReference type="Proteomes" id="UP001596244"/>
    </source>
</evidence>
<accession>A0ABW1QEM9</accession>